<dbReference type="Gene3D" id="3.90.79.10">
    <property type="entry name" value="Nucleoside Triphosphate Pyrophosphohydrolase"/>
    <property type="match status" value="1"/>
</dbReference>
<dbReference type="InterPro" id="IPR015797">
    <property type="entry name" value="NUDIX_hydrolase-like_dom_sf"/>
</dbReference>
<dbReference type="GO" id="GO:0046872">
    <property type="term" value="F:metal ion binding"/>
    <property type="evidence" value="ECO:0007669"/>
    <property type="project" value="UniProtKB-KW"/>
</dbReference>
<dbReference type="Proteomes" id="UP001152561">
    <property type="component" value="Unassembled WGS sequence"/>
</dbReference>
<dbReference type="AlphaFoldDB" id="A0A9Q1RGQ2"/>
<dbReference type="OrthoDB" id="1415013at2759"/>
<gene>
    <name evidence="4" type="ORF">K7X08_012758</name>
</gene>
<dbReference type="InterPro" id="IPR000086">
    <property type="entry name" value="NUDIX_hydrolase_dom"/>
</dbReference>
<dbReference type="GO" id="GO:0005737">
    <property type="term" value="C:cytoplasm"/>
    <property type="evidence" value="ECO:0007669"/>
    <property type="project" value="TreeGrafter"/>
</dbReference>
<accession>A0A9Q1RGQ2</accession>
<dbReference type="PANTHER" id="PTHR23422">
    <property type="entry name" value="DIPEPTIDYL PEPTIDASE III-RELATED"/>
    <property type="match status" value="1"/>
</dbReference>
<evidence type="ECO:0000256" key="1">
    <source>
        <dbReference type="ARBA" id="ARBA00022723"/>
    </source>
</evidence>
<dbReference type="GO" id="GO:0008239">
    <property type="term" value="F:dipeptidyl-peptidase activity"/>
    <property type="evidence" value="ECO:0007669"/>
    <property type="project" value="TreeGrafter"/>
</dbReference>
<dbReference type="Pfam" id="PF00293">
    <property type="entry name" value="NUDIX"/>
    <property type="match status" value="1"/>
</dbReference>
<reference evidence="5" key="1">
    <citation type="journal article" date="2023" name="Proc. Natl. Acad. Sci. U.S.A.">
        <title>Genomic and structural basis for evolution of tropane alkaloid biosynthesis.</title>
        <authorList>
            <person name="Wanga Y.-J."/>
            <person name="Taina T."/>
            <person name="Yua J.-Y."/>
            <person name="Lia J."/>
            <person name="Xua B."/>
            <person name="Chenc J."/>
            <person name="D'Auriad J.C."/>
            <person name="Huanga J.-P."/>
            <person name="Huanga S.-X."/>
        </authorList>
    </citation>
    <scope>NUCLEOTIDE SEQUENCE [LARGE SCALE GENOMIC DNA]</scope>
    <source>
        <strain evidence="5">cv. KIB-2019</strain>
    </source>
</reference>
<dbReference type="EMBL" id="JAJAGQ010000008">
    <property type="protein sequence ID" value="KAJ8555262.1"/>
    <property type="molecule type" value="Genomic_DNA"/>
</dbReference>
<feature type="domain" description="Nudix hydrolase" evidence="3">
    <location>
        <begin position="1"/>
        <end position="133"/>
    </location>
</feature>
<dbReference type="PROSITE" id="PS51462">
    <property type="entry name" value="NUDIX"/>
    <property type="match status" value="1"/>
</dbReference>
<protein>
    <recommendedName>
        <fullName evidence="3">Nudix hydrolase domain-containing protein</fullName>
    </recommendedName>
</protein>
<dbReference type="InterPro" id="IPR039461">
    <property type="entry name" value="Peptidase_M49"/>
</dbReference>
<proteinExistence type="predicted"/>
<name>A0A9Q1RGQ2_9SOLA</name>
<sequence>METIIALFMYGYFPRVHKNYSSNYVLTVSSAGHVSAGESSLYSAMRELQEELGITILKDAFELIYVSIQNRTYKGTFNNEYDDVYLVTIIDPIPLEAFTLQESAVSAVKSMSFEEYRRVLAQKDPDYLPLVNDEYGQQLFTIIEKRYKENAEARSLTIEKQLNRYASISLSAEVSILNHVHLSYRFNETLLLWSYGGLSFVFYLTRLTAADKEALTLLVKASAIMDEICRFGIAIHL</sequence>
<evidence type="ECO:0000256" key="2">
    <source>
        <dbReference type="ARBA" id="ARBA00022801"/>
    </source>
</evidence>
<dbReference type="PANTHER" id="PTHR23422:SF9">
    <property type="entry name" value="ZN-DEPENDENT HYDROLASE"/>
    <property type="match status" value="1"/>
</dbReference>
<organism evidence="4 5">
    <name type="scientific">Anisodus acutangulus</name>
    <dbReference type="NCBI Taxonomy" id="402998"/>
    <lineage>
        <taxon>Eukaryota</taxon>
        <taxon>Viridiplantae</taxon>
        <taxon>Streptophyta</taxon>
        <taxon>Embryophyta</taxon>
        <taxon>Tracheophyta</taxon>
        <taxon>Spermatophyta</taxon>
        <taxon>Magnoliopsida</taxon>
        <taxon>eudicotyledons</taxon>
        <taxon>Gunneridae</taxon>
        <taxon>Pentapetalae</taxon>
        <taxon>asterids</taxon>
        <taxon>lamiids</taxon>
        <taxon>Solanales</taxon>
        <taxon>Solanaceae</taxon>
        <taxon>Solanoideae</taxon>
        <taxon>Hyoscyameae</taxon>
        <taxon>Anisodus</taxon>
    </lineage>
</organism>
<evidence type="ECO:0000313" key="4">
    <source>
        <dbReference type="EMBL" id="KAJ8555262.1"/>
    </source>
</evidence>
<comment type="caution">
    <text evidence="4">The sequence shown here is derived from an EMBL/GenBank/DDBJ whole genome shotgun (WGS) entry which is preliminary data.</text>
</comment>
<keyword evidence="2" id="KW-0378">Hydrolase</keyword>
<dbReference type="SUPFAM" id="SSF55811">
    <property type="entry name" value="Nudix"/>
    <property type="match status" value="1"/>
</dbReference>
<evidence type="ECO:0000259" key="3">
    <source>
        <dbReference type="PROSITE" id="PS51462"/>
    </source>
</evidence>
<evidence type="ECO:0000313" key="5">
    <source>
        <dbReference type="Proteomes" id="UP001152561"/>
    </source>
</evidence>
<keyword evidence="1" id="KW-0479">Metal-binding</keyword>
<keyword evidence="5" id="KW-1185">Reference proteome</keyword>